<dbReference type="PROSITE" id="PS00389">
    <property type="entry name" value="ATPASE_DELTA"/>
    <property type="match status" value="1"/>
</dbReference>
<evidence type="ECO:0000313" key="9">
    <source>
        <dbReference type="EMBL" id="KAJ1971503.1"/>
    </source>
</evidence>
<dbReference type="InterPro" id="IPR026015">
    <property type="entry name" value="ATP_synth_OSCP/delta_N_sf"/>
</dbReference>
<dbReference type="PRINTS" id="PR00125">
    <property type="entry name" value="ATPASEDELTA"/>
</dbReference>
<keyword evidence="4" id="KW-0813">Transport</keyword>
<evidence type="ECO:0000256" key="6">
    <source>
        <dbReference type="ARBA" id="ARBA00023065"/>
    </source>
</evidence>
<dbReference type="PANTHER" id="PTHR11910">
    <property type="entry name" value="ATP SYNTHASE DELTA CHAIN"/>
    <property type="match status" value="1"/>
</dbReference>
<dbReference type="HAMAP" id="MF_01416">
    <property type="entry name" value="ATP_synth_delta_bact"/>
    <property type="match status" value="1"/>
</dbReference>
<proteinExistence type="inferred from homology"/>
<reference evidence="9" key="1">
    <citation type="submission" date="2022-07" db="EMBL/GenBank/DDBJ databases">
        <title>Phylogenomic reconstructions and comparative analyses of Kickxellomycotina fungi.</title>
        <authorList>
            <person name="Reynolds N.K."/>
            <person name="Stajich J.E."/>
            <person name="Barry K."/>
            <person name="Grigoriev I.V."/>
            <person name="Crous P."/>
            <person name="Smith M.E."/>
        </authorList>
    </citation>
    <scope>NUCLEOTIDE SEQUENCE</scope>
    <source>
        <strain evidence="9">RSA 567</strain>
    </source>
</reference>
<dbReference type="InterPro" id="IPR000711">
    <property type="entry name" value="ATPase_OSCP/dsu"/>
</dbReference>
<dbReference type="SUPFAM" id="SSF47928">
    <property type="entry name" value="N-terminal domain of the delta subunit of the F1F0-ATP synthase"/>
    <property type="match status" value="1"/>
</dbReference>
<dbReference type="EMBL" id="JANBQB010001352">
    <property type="protein sequence ID" value="KAJ1971503.1"/>
    <property type="molecule type" value="Genomic_DNA"/>
</dbReference>
<comment type="caution">
    <text evidence="9">The sequence shown here is derived from an EMBL/GenBank/DDBJ whole genome shotgun (WGS) entry which is preliminary data.</text>
</comment>
<protein>
    <recommendedName>
        <fullName evidence="3">ATP synthase subunit 5, mitochondrial</fullName>
    </recommendedName>
</protein>
<evidence type="ECO:0000256" key="1">
    <source>
        <dbReference type="ARBA" id="ARBA00004370"/>
    </source>
</evidence>
<evidence type="ECO:0000256" key="8">
    <source>
        <dbReference type="ARBA" id="ARBA00023310"/>
    </source>
</evidence>
<keyword evidence="10" id="KW-1185">Reference proteome</keyword>
<dbReference type="NCBIfam" id="TIGR01145">
    <property type="entry name" value="ATP_synt_delta"/>
    <property type="match status" value="1"/>
</dbReference>
<gene>
    <name evidence="9" type="primary">ATP5</name>
    <name evidence="9" type="ORF">H4R34_005723</name>
</gene>
<dbReference type="InterPro" id="IPR020781">
    <property type="entry name" value="ATPase_OSCP/d_CS"/>
</dbReference>
<evidence type="ECO:0000256" key="5">
    <source>
        <dbReference type="ARBA" id="ARBA00022781"/>
    </source>
</evidence>
<keyword evidence="8" id="KW-0066">ATP synthesis</keyword>
<keyword evidence="5" id="KW-0375">Hydrogen ion transport</keyword>
<dbReference type="GO" id="GO:0016020">
    <property type="term" value="C:membrane"/>
    <property type="evidence" value="ECO:0007669"/>
    <property type="project" value="UniProtKB-SubCell"/>
</dbReference>
<accession>A0A9W8AXN1</accession>
<dbReference type="GO" id="GO:0046933">
    <property type="term" value="F:proton-transporting ATP synthase activity, rotational mechanism"/>
    <property type="evidence" value="ECO:0007669"/>
    <property type="project" value="InterPro"/>
</dbReference>
<dbReference type="OrthoDB" id="1262810at2759"/>
<dbReference type="AlphaFoldDB" id="A0A9W8AXN1"/>
<name>A0A9W8AXN1_9FUNG</name>
<keyword evidence="6" id="KW-0406">Ion transport</keyword>
<dbReference type="Pfam" id="PF00213">
    <property type="entry name" value="OSCP"/>
    <property type="match status" value="1"/>
</dbReference>
<keyword evidence="7" id="KW-0472">Membrane</keyword>
<comment type="similarity">
    <text evidence="2">Belongs to the ATPase delta chain family.</text>
</comment>
<evidence type="ECO:0000256" key="2">
    <source>
        <dbReference type="ARBA" id="ARBA00007046"/>
    </source>
</evidence>
<evidence type="ECO:0000256" key="7">
    <source>
        <dbReference type="ARBA" id="ARBA00023136"/>
    </source>
</evidence>
<organism evidence="9 10">
    <name type="scientific">Dimargaris verticillata</name>
    <dbReference type="NCBI Taxonomy" id="2761393"/>
    <lineage>
        <taxon>Eukaryota</taxon>
        <taxon>Fungi</taxon>
        <taxon>Fungi incertae sedis</taxon>
        <taxon>Zoopagomycota</taxon>
        <taxon>Kickxellomycotina</taxon>
        <taxon>Dimargaritomycetes</taxon>
        <taxon>Dimargaritales</taxon>
        <taxon>Dimargaritaceae</taxon>
        <taxon>Dimargaris</taxon>
    </lineage>
</organism>
<evidence type="ECO:0000256" key="4">
    <source>
        <dbReference type="ARBA" id="ARBA00022448"/>
    </source>
</evidence>
<evidence type="ECO:0000256" key="3">
    <source>
        <dbReference type="ARBA" id="ARBA00014723"/>
    </source>
</evidence>
<evidence type="ECO:0000313" key="10">
    <source>
        <dbReference type="Proteomes" id="UP001151582"/>
    </source>
</evidence>
<dbReference type="Proteomes" id="UP001151582">
    <property type="component" value="Unassembled WGS sequence"/>
</dbReference>
<dbReference type="Gene3D" id="1.10.520.20">
    <property type="entry name" value="N-terminal domain of the delta subunit of the F1F0-ATP synthase"/>
    <property type="match status" value="1"/>
</dbReference>
<sequence>MASLPRTVGVARQLTRSYATAASKSVPVPLALHGIEGRYATALYTAAAKKNSLDQVEQDLTKVQSAIDRDVRVRQFLDNPIVGKRIKKEGIQQLAKSQNISALTLNLLEVLAENSRTSETIKVIGAYKALMAAHRGELQVVVTSSKPLSSNHLNKLKNSLAKGNLTAGAKSVNIVNKVNPAIVGGLVIEFGDKTIDMSLAAKLAKLDKLLTDTI</sequence>
<comment type="subcellular location">
    <subcellularLocation>
        <location evidence="1">Membrane</location>
    </subcellularLocation>
</comment>